<dbReference type="EMBL" id="APBN01000004">
    <property type="protein sequence ID" value="EMT52274.1"/>
    <property type="molecule type" value="Genomic_DNA"/>
</dbReference>
<gene>
    <name evidence="2" type="ORF">I532_11494</name>
</gene>
<sequence>MLSFFKNFKDKKSGQEAPQEDLKKELREESALDLDDFDDQEVVKEQSEQQDTQQVLESKVRTELSLHPAWEELLDNEKKYTLRFLQAELPEIAFGSVGVTGFSLMPQPTGGVTVAFFIRNGTHLPVTFKQIQLAIYFDGNPFARQRIDLSEVGTIPPFTSRPWEVHFPPESYLHEDFTFKNWKIMMKANKNPYVWPQELELDPEMEARMTDRQKKLLEKLTFDISPIEPGTVEIIGFDITKAKDGRLVAGILVRNGLEEDFRPNILRIKITDSEGEVVASGAIDASRMQVRPRTSRPWVLVFPADMVKKPDANLQQWTLEVT</sequence>
<dbReference type="Proteomes" id="UP000012081">
    <property type="component" value="Unassembled WGS sequence"/>
</dbReference>
<dbReference type="AlphaFoldDB" id="M8D7Q0"/>
<dbReference type="RefSeq" id="WP_003388348.1">
    <property type="nucleotide sequence ID" value="NZ_APBN01000004.1"/>
</dbReference>
<organism evidence="2 3">
    <name type="scientific">Brevibacillus borstelensis AK1</name>
    <dbReference type="NCBI Taxonomy" id="1300222"/>
    <lineage>
        <taxon>Bacteria</taxon>
        <taxon>Bacillati</taxon>
        <taxon>Bacillota</taxon>
        <taxon>Bacilli</taxon>
        <taxon>Bacillales</taxon>
        <taxon>Paenibacillaceae</taxon>
        <taxon>Brevibacillus</taxon>
    </lineage>
</organism>
<dbReference type="GeneID" id="89497651"/>
<protein>
    <recommendedName>
        <fullName evidence="4">SLAP domain-containing protein</fullName>
    </recommendedName>
</protein>
<keyword evidence="3" id="KW-1185">Reference proteome</keyword>
<proteinExistence type="predicted"/>
<evidence type="ECO:0000313" key="3">
    <source>
        <dbReference type="Proteomes" id="UP000012081"/>
    </source>
</evidence>
<reference evidence="2 3" key="1">
    <citation type="submission" date="2013-03" db="EMBL/GenBank/DDBJ databases">
        <title>Assembly of a new bacterial strain Brevibacillus borstelensis AK1.</title>
        <authorList>
            <person name="Rajan I."/>
            <person name="PoliReddy D."/>
            <person name="Sugumar T."/>
            <person name="Rathinam K."/>
            <person name="Alqarawi S."/>
            <person name="Khalil A.B."/>
            <person name="Sivakumar N."/>
        </authorList>
    </citation>
    <scope>NUCLEOTIDE SEQUENCE [LARGE SCALE GENOMIC DNA]</scope>
    <source>
        <strain evidence="2 3">AK1</strain>
    </source>
</reference>
<dbReference type="STRING" id="1300222.I532_11494"/>
<dbReference type="InterPro" id="IPR030910">
    <property type="entry name" value="SLAP_dom"/>
</dbReference>
<evidence type="ECO:0008006" key="4">
    <source>
        <dbReference type="Google" id="ProtNLM"/>
    </source>
</evidence>
<evidence type="ECO:0000313" key="2">
    <source>
        <dbReference type="EMBL" id="EMT52274.1"/>
    </source>
</evidence>
<accession>M8D7Q0</accession>
<feature type="compositionally biased region" description="Basic and acidic residues" evidence="1">
    <location>
        <begin position="7"/>
        <end position="23"/>
    </location>
</feature>
<dbReference type="NCBIfam" id="TIGR04398">
    <property type="entry name" value="SLAP_DUP"/>
    <property type="match status" value="2"/>
</dbReference>
<dbReference type="OrthoDB" id="1907642at2"/>
<dbReference type="PATRIC" id="fig|1300222.3.peg.2397"/>
<feature type="region of interest" description="Disordered" evidence="1">
    <location>
        <begin position="1"/>
        <end position="23"/>
    </location>
</feature>
<evidence type="ECO:0000256" key="1">
    <source>
        <dbReference type="SAM" id="MobiDB-lite"/>
    </source>
</evidence>
<name>M8D7Q0_9BACL</name>
<comment type="caution">
    <text evidence="2">The sequence shown here is derived from an EMBL/GenBank/DDBJ whole genome shotgun (WGS) entry which is preliminary data.</text>
</comment>